<reference evidence="3" key="1">
    <citation type="submission" date="2022-07" db="EMBL/GenBank/DDBJ databases">
        <title>Chromosome-level genome of Muraenolepis orangiensis.</title>
        <authorList>
            <person name="Kim J."/>
        </authorList>
    </citation>
    <scope>NUCLEOTIDE SEQUENCE</scope>
    <source>
        <strain evidence="3">KU_S4_2022</strain>
        <tissue evidence="3">Muscle</tissue>
    </source>
</reference>
<feature type="transmembrane region" description="Helical" evidence="2">
    <location>
        <begin position="81"/>
        <end position="100"/>
    </location>
</feature>
<name>A0A9Q0E2X9_9TELE</name>
<feature type="region of interest" description="Disordered" evidence="1">
    <location>
        <begin position="179"/>
        <end position="217"/>
    </location>
</feature>
<sequence>MVLGLIDLSLGGSLIKVPTFFKKELFVVFLAGGLVRYNVSFNLATVMICAVAFGTLVRHVPYQQHKYCKDYYCGSLDSHSVLLINSLMGVLVTCFLMQALDLEARPCGTSATAEPLCPLGDPSYAEPIRISGPFTQDYPEPNRTAGPFTQDFPEAIRATGPFIQDYPEPIRITRPFNQNYPEPISTTRPFNQNYPEPIRTTRPFNQDYPEPIRMTGP</sequence>
<dbReference type="EMBL" id="JANIIK010000109">
    <property type="protein sequence ID" value="KAJ3598351.1"/>
    <property type="molecule type" value="Genomic_DNA"/>
</dbReference>
<organism evidence="3 4">
    <name type="scientific">Muraenolepis orangiensis</name>
    <name type="common">Patagonian moray cod</name>
    <dbReference type="NCBI Taxonomy" id="630683"/>
    <lineage>
        <taxon>Eukaryota</taxon>
        <taxon>Metazoa</taxon>
        <taxon>Chordata</taxon>
        <taxon>Craniata</taxon>
        <taxon>Vertebrata</taxon>
        <taxon>Euteleostomi</taxon>
        <taxon>Actinopterygii</taxon>
        <taxon>Neopterygii</taxon>
        <taxon>Teleostei</taxon>
        <taxon>Neoteleostei</taxon>
        <taxon>Acanthomorphata</taxon>
        <taxon>Zeiogadaria</taxon>
        <taxon>Gadariae</taxon>
        <taxon>Gadiformes</taxon>
        <taxon>Muraenolepidoidei</taxon>
        <taxon>Muraenolepididae</taxon>
        <taxon>Muraenolepis</taxon>
    </lineage>
</organism>
<dbReference type="Proteomes" id="UP001148018">
    <property type="component" value="Unassembled WGS sequence"/>
</dbReference>
<protein>
    <submittedName>
        <fullName evidence="3">Uncharacterized protein</fullName>
    </submittedName>
</protein>
<comment type="caution">
    <text evidence="3">The sequence shown here is derived from an EMBL/GenBank/DDBJ whole genome shotgun (WGS) entry which is preliminary data.</text>
</comment>
<keyword evidence="4" id="KW-1185">Reference proteome</keyword>
<dbReference type="OrthoDB" id="8884982at2759"/>
<keyword evidence="2" id="KW-0812">Transmembrane</keyword>
<evidence type="ECO:0000256" key="1">
    <source>
        <dbReference type="SAM" id="MobiDB-lite"/>
    </source>
</evidence>
<accession>A0A9Q0E2X9</accession>
<gene>
    <name evidence="3" type="ORF">NHX12_001861</name>
</gene>
<evidence type="ECO:0000313" key="3">
    <source>
        <dbReference type="EMBL" id="KAJ3598351.1"/>
    </source>
</evidence>
<evidence type="ECO:0000256" key="2">
    <source>
        <dbReference type="SAM" id="Phobius"/>
    </source>
</evidence>
<evidence type="ECO:0000313" key="4">
    <source>
        <dbReference type="Proteomes" id="UP001148018"/>
    </source>
</evidence>
<feature type="transmembrane region" description="Helical" evidence="2">
    <location>
        <begin position="39"/>
        <end position="60"/>
    </location>
</feature>
<dbReference type="AlphaFoldDB" id="A0A9Q0E2X9"/>
<keyword evidence="2" id="KW-1133">Transmembrane helix</keyword>
<keyword evidence="2" id="KW-0472">Membrane</keyword>
<proteinExistence type="predicted"/>
<feature type="compositionally biased region" description="Polar residues" evidence="1">
    <location>
        <begin position="179"/>
        <end position="194"/>
    </location>
</feature>